<dbReference type="AlphaFoldDB" id="A0A8J5MFU1"/>
<gene>
    <name evidence="1" type="ORF">JG688_00009961</name>
</gene>
<keyword evidence="2" id="KW-1185">Reference proteome</keyword>
<protein>
    <submittedName>
        <fullName evidence="1">Uncharacterized protein</fullName>
    </submittedName>
</protein>
<accession>A0A8J5MFU1</accession>
<dbReference type="EMBL" id="JAENGY010000600">
    <property type="protein sequence ID" value="KAG6959709.1"/>
    <property type="molecule type" value="Genomic_DNA"/>
</dbReference>
<organism evidence="1 2">
    <name type="scientific">Phytophthora aleatoria</name>
    <dbReference type="NCBI Taxonomy" id="2496075"/>
    <lineage>
        <taxon>Eukaryota</taxon>
        <taxon>Sar</taxon>
        <taxon>Stramenopiles</taxon>
        <taxon>Oomycota</taxon>
        <taxon>Peronosporomycetes</taxon>
        <taxon>Peronosporales</taxon>
        <taxon>Peronosporaceae</taxon>
        <taxon>Phytophthora</taxon>
    </lineage>
</organism>
<reference evidence="1" key="1">
    <citation type="submission" date="2021-01" db="EMBL/GenBank/DDBJ databases">
        <title>Phytophthora aleatoria, a newly-described species from Pinus radiata is distinct from Phytophthora cactorum isolates based on comparative genomics.</title>
        <authorList>
            <person name="Mcdougal R."/>
            <person name="Panda P."/>
            <person name="Williams N."/>
            <person name="Studholme D.J."/>
        </authorList>
    </citation>
    <scope>NUCLEOTIDE SEQUENCE</scope>
    <source>
        <strain evidence="1">NZFS 4037</strain>
    </source>
</reference>
<comment type="caution">
    <text evidence="1">The sequence shown here is derived from an EMBL/GenBank/DDBJ whole genome shotgun (WGS) entry which is preliminary data.</text>
</comment>
<proteinExistence type="predicted"/>
<evidence type="ECO:0000313" key="1">
    <source>
        <dbReference type="EMBL" id="KAG6959709.1"/>
    </source>
</evidence>
<sequence length="143" mass="16078">MAAFDTSRYLGLVNAGRLPESWMKVMQIRLRRQPLVTNAKVPPKILSSLPCVAPLQTMLLEAGFEFLNVVPIWSEVSEVAGVPVELIYRGVEKIQHRIFGECVEWNKLVRGVNYHIRQPLDLLPEPIIVTDSNAQKTDADGDI</sequence>
<evidence type="ECO:0000313" key="2">
    <source>
        <dbReference type="Proteomes" id="UP000709295"/>
    </source>
</evidence>
<name>A0A8J5MFU1_9STRA</name>
<dbReference type="Proteomes" id="UP000709295">
    <property type="component" value="Unassembled WGS sequence"/>
</dbReference>